<protein>
    <submittedName>
        <fullName evidence="2">Uncharacterized protein</fullName>
    </submittedName>
</protein>
<dbReference type="EMBL" id="JASCZI010122120">
    <property type="protein sequence ID" value="MED6163737.1"/>
    <property type="molecule type" value="Genomic_DNA"/>
</dbReference>
<evidence type="ECO:0000313" key="2">
    <source>
        <dbReference type="EMBL" id="MED6163737.1"/>
    </source>
</evidence>
<name>A0ABU6USU9_9FABA</name>
<gene>
    <name evidence="2" type="ORF">PIB30_082892</name>
</gene>
<feature type="region of interest" description="Disordered" evidence="1">
    <location>
        <begin position="1"/>
        <end position="31"/>
    </location>
</feature>
<organism evidence="2 3">
    <name type="scientific">Stylosanthes scabra</name>
    <dbReference type="NCBI Taxonomy" id="79078"/>
    <lineage>
        <taxon>Eukaryota</taxon>
        <taxon>Viridiplantae</taxon>
        <taxon>Streptophyta</taxon>
        <taxon>Embryophyta</taxon>
        <taxon>Tracheophyta</taxon>
        <taxon>Spermatophyta</taxon>
        <taxon>Magnoliopsida</taxon>
        <taxon>eudicotyledons</taxon>
        <taxon>Gunneridae</taxon>
        <taxon>Pentapetalae</taxon>
        <taxon>rosids</taxon>
        <taxon>fabids</taxon>
        <taxon>Fabales</taxon>
        <taxon>Fabaceae</taxon>
        <taxon>Papilionoideae</taxon>
        <taxon>50 kb inversion clade</taxon>
        <taxon>dalbergioids sensu lato</taxon>
        <taxon>Dalbergieae</taxon>
        <taxon>Pterocarpus clade</taxon>
        <taxon>Stylosanthes</taxon>
    </lineage>
</organism>
<comment type="caution">
    <text evidence="2">The sequence shown here is derived from an EMBL/GenBank/DDBJ whole genome shotgun (WGS) entry which is preliminary data.</text>
</comment>
<evidence type="ECO:0000313" key="3">
    <source>
        <dbReference type="Proteomes" id="UP001341840"/>
    </source>
</evidence>
<dbReference type="Proteomes" id="UP001341840">
    <property type="component" value="Unassembled WGS sequence"/>
</dbReference>
<proteinExistence type="predicted"/>
<sequence length="113" mass="11450">MGVKGAETGHDESAKQVKKREDGVVNGGGGLVGDSSGVRVVECGGYGGRRVSAMVEAGRLGGGVAGSWLTKVSFDGGSGFGCGVVVIRMRRWTAVMEGLGGGWCSKVMVKEDA</sequence>
<accession>A0ABU6USU9</accession>
<keyword evidence="3" id="KW-1185">Reference proteome</keyword>
<reference evidence="2 3" key="1">
    <citation type="journal article" date="2023" name="Plants (Basel)">
        <title>Bridging the Gap: Combining Genomics and Transcriptomics Approaches to Understand Stylosanthes scabra, an Orphan Legume from the Brazilian Caatinga.</title>
        <authorList>
            <person name="Ferreira-Neto J.R.C."/>
            <person name="da Silva M.D."/>
            <person name="Binneck E."/>
            <person name="de Melo N.F."/>
            <person name="da Silva R.H."/>
            <person name="de Melo A.L.T.M."/>
            <person name="Pandolfi V."/>
            <person name="Bustamante F.O."/>
            <person name="Brasileiro-Vidal A.C."/>
            <person name="Benko-Iseppon A.M."/>
        </authorList>
    </citation>
    <scope>NUCLEOTIDE SEQUENCE [LARGE SCALE GENOMIC DNA]</scope>
    <source>
        <tissue evidence="2">Leaves</tissue>
    </source>
</reference>
<evidence type="ECO:0000256" key="1">
    <source>
        <dbReference type="SAM" id="MobiDB-lite"/>
    </source>
</evidence>
<feature type="compositionally biased region" description="Basic and acidic residues" evidence="1">
    <location>
        <begin position="7"/>
        <end position="23"/>
    </location>
</feature>